<reference evidence="1" key="1">
    <citation type="journal article" date="2019" name="bioRxiv">
        <title>The Genome of the Zebra Mussel, Dreissena polymorpha: A Resource for Invasive Species Research.</title>
        <authorList>
            <person name="McCartney M.A."/>
            <person name="Auch B."/>
            <person name="Kono T."/>
            <person name="Mallez S."/>
            <person name="Zhang Y."/>
            <person name="Obille A."/>
            <person name="Becker A."/>
            <person name="Abrahante J.E."/>
            <person name="Garbe J."/>
            <person name="Badalamenti J.P."/>
            <person name="Herman A."/>
            <person name="Mangelson H."/>
            <person name="Liachko I."/>
            <person name="Sullivan S."/>
            <person name="Sone E.D."/>
            <person name="Koren S."/>
            <person name="Silverstein K.A.T."/>
            <person name="Beckman K.B."/>
            <person name="Gohl D.M."/>
        </authorList>
    </citation>
    <scope>NUCLEOTIDE SEQUENCE</scope>
    <source>
        <strain evidence="1">Duluth1</strain>
        <tissue evidence="1">Whole animal</tissue>
    </source>
</reference>
<keyword evidence="2" id="KW-1185">Reference proteome</keyword>
<gene>
    <name evidence="1" type="ORF">DPMN_105718</name>
</gene>
<evidence type="ECO:0000313" key="2">
    <source>
        <dbReference type="Proteomes" id="UP000828390"/>
    </source>
</evidence>
<evidence type="ECO:0000313" key="1">
    <source>
        <dbReference type="EMBL" id="KAH3832431.1"/>
    </source>
</evidence>
<proteinExistence type="predicted"/>
<sequence>MAWGGAICTKLILNACCKCGADYTEVKALRKVDKVCILPTPQLLPVHPVAHTLSEQLPETWSQLAPGKQWQGEEQVLPKNPKIACCNRGADEFSGGHHVSSTRKKKTYCLKGTLW</sequence>
<comment type="caution">
    <text evidence="1">The sequence shown here is derived from an EMBL/GenBank/DDBJ whole genome shotgun (WGS) entry which is preliminary data.</text>
</comment>
<name>A0A9D4K3N9_DREPO</name>
<organism evidence="1 2">
    <name type="scientific">Dreissena polymorpha</name>
    <name type="common">Zebra mussel</name>
    <name type="synonym">Mytilus polymorpha</name>
    <dbReference type="NCBI Taxonomy" id="45954"/>
    <lineage>
        <taxon>Eukaryota</taxon>
        <taxon>Metazoa</taxon>
        <taxon>Spiralia</taxon>
        <taxon>Lophotrochozoa</taxon>
        <taxon>Mollusca</taxon>
        <taxon>Bivalvia</taxon>
        <taxon>Autobranchia</taxon>
        <taxon>Heteroconchia</taxon>
        <taxon>Euheterodonta</taxon>
        <taxon>Imparidentia</taxon>
        <taxon>Neoheterodontei</taxon>
        <taxon>Myida</taxon>
        <taxon>Dreissenoidea</taxon>
        <taxon>Dreissenidae</taxon>
        <taxon>Dreissena</taxon>
    </lineage>
</organism>
<accession>A0A9D4K3N9</accession>
<dbReference type="Proteomes" id="UP000828390">
    <property type="component" value="Unassembled WGS sequence"/>
</dbReference>
<reference evidence="1" key="2">
    <citation type="submission" date="2020-11" db="EMBL/GenBank/DDBJ databases">
        <authorList>
            <person name="McCartney M.A."/>
            <person name="Auch B."/>
            <person name="Kono T."/>
            <person name="Mallez S."/>
            <person name="Becker A."/>
            <person name="Gohl D.M."/>
            <person name="Silverstein K.A.T."/>
            <person name="Koren S."/>
            <person name="Bechman K.B."/>
            <person name="Herman A."/>
            <person name="Abrahante J.E."/>
            <person name="Garbe J."/>
        </authorList>
    </citation>
    <scope>NUCLEOTIDE SEQUENCE</scope>
    <source>
        <strain evidence="1">Duluth1</strain>
        <tissue evidence="1">Whole animal</tissue>
    </source>
</reference>
<dbReference type="EMBL" id="JAIWYP010000004">
    <property type="protein sequence ID" value="KAH3832431.1"/>
    <property type="molecule type" value="Genomic_DNA"/>
</dbReference>
<protein>
    <submittedName>
        <fullName evidence="1">Uncharacterized protein</fullName>
    </submittedName>
</protein>
<dbReference type="AlphaFoldDB" id="A0A9D4K3N9"/>